<dbReference type="Gene3D" id="3.30.70.80">
    <property type="entry name" value="Peptidase S8 propeptide/proteinase inhibitor I9"/>
    <property type="match status" value="1"/>
</dbReference>
<evidence type="ECO:0000313" key="2">
    <source>
        <dbReference type="Proteomes" id="UP000183567"/>
    </source>
</evidence>
<dbReference type="Proteomes" id="UP000183567">
    <property type="component" value="Unassembled WGS sequence"/>
</dbReference>
<proteinExistence type="predicted"/>
<dbReference type="InterPro" id="IPR037045">
    <property type="entry name" value="S8pro/Inhibitor_I9_sf"/>
</dbReference>
<dbReference type="SUPFAM" id="SSF54897">
    <property type="entry name" value="Protease propeptides/inhibitors"/>
    <property type="match status" value="1"/>
</dbReference>
<comment type="caution">
    <text evidence="1">The sequence shown here is derived from an EMBL/GenBank/DDBJ whole genome shotgun (WGS) entry which is preliminary data.</text>
</comment>
<sequence length="72" mass="7988">MQKFIITLNDGVNYDTVKRQVEEQGGKVVDDSMKNLGMMTIEIPEPGAKQLQSFAAEFTLEPDQQVTTQAAL</sequence>
<organism evidence="1 2">
    <name type="scientific">Rhizopogon vesiculosus</name>
    <dbReference type="NCBI Taxonomy" id="180088"/>
    <lineage>
        <taxon>Eukaryota</taxon>
        <taxon>Fungi</taxon>
        <taxon>Dikarya</taxon>
        <taxon>Basidiomycota</taxon>
        <taxon>Agaricomycotina</taxon>
        <taxon>Agaricomycetes</taxon>
        <taxon>Agaricomycetidae</taxon>
        <taxon>Boletales</taxon>
        <taxon>Suillineae</taxon>
        <taxon>Rhizopogonaceae</taxon>
        <taxon>Rhizopogon</taxon>
    </lineage>
</organism>
<accession>A0A1J8QIC3</accession>
<evidence type="ECO:0000313" key="1">
    <source>
        <dbReference type="EMBL" id="OJA09186.1"/>
    </source>
</evidence>
<dbReference type="AlphaFoldDB" id="A0A1J8QIC3"/>
<evidence type="ECO:0008006" key="3">
    <source>
        <dbReference type="Google" id="ProtNLM"/>
    </source>
</evidence>
<dbReference type="EMBL" id="LVVM01006000">
    <property type="protein sequence ID" value="OJA09186.1"/>
    <property type="molecule type" value="Genomic_DNA"/>
</dbReference>
<reference evidence="1 2" key="1">
    <citation type="submission" date="2016-03" db="EMBL/GenBank/DDBJ databases">
        <title>Comparative genomics of the ectomycorrhizal sister species Rhizopogon vinicolor and Rhizopogon vesiculosus (Basidiomycota: Boletales) reveals a divergence of the mating type B locus.</title>
        <authorList>
            <person name="Mujic A.B."/>
            <person name="Kuo A."/>
            <person name="Tritt A."/>
            <person name="Lipzen A."/>
            <person name="Chen C."/>
            <person name="Johnson J."/>
            <person name="Sharma A."/>
            <person name="Barry K."/>
            <person name="Grigoriev I.V."/>
            <person name="Spatafora J.W."/>
        </authorList>
    </citation>
    <scope>NUCLEOTIDE SEQUENCE [LARGE SCALE GENOMIC DNA]</scope>
    <source>
        <strain evidence="1 2">AM-OR11-056</strain>
    </source>
</reference>
<name>A0A1J8QIC3_9AGAM</name>
<keyword evidence="2" id="KW-1185">Reference proteome</keyword>
<protein>
    <recommendedName>
        <fullName evidence="3">Inhibitor I9 domain-containing protein</fullName>
    </recommendedName>
</protein>
<gene>
    <name evidence="1" type="ORF">AZE42_00678</name>
</gene>
<dbReference type="OrthoDB" id="5518345at2759"/>